<evidence type="ECO:0000256" key="2">
    <source>
        <dbReference type="ARBA" id="ARBA00023180"/>
    </source>
</evidence>
<keyword evidence="2" id="KW-0325">Glycoprotein</keyword>
<feature type="transmembrane region" description="Helical" evidence="4">
    <location>
        <begin position="75"/>
        <end position="96"/>
    </location>
</feature>
<keyword evidence="3" id="KW-0393">Immunoglobulin domain</keyword>
<dbReference type="Proteomes" id="UP001187415">
    <property type="component" value="Unassembled WGS sequence"/>
</dbReference>
<keyword evidence="6" id="KW-1185">Reference proteome</keyword>
<dbReference type="EMBL" id="JAUPFM010000004">
    <property type="protein sequence ID" value="KAK2853840.1"/>
    <property type="molecule type" value="Genomic_DNA"/>
</dbReference>
<dbReference type="InterPro" id="IPR015621">
    <property type="entry name" value="IL-1_rcpt_fam"/>
</dbReference>
<gene>
    <name evidence="5" type="ORF">Q5P01_006501</name>
</gene>
<evidence type="ECO:0000256" key="3">
    <source>
        <dbReference type="ARBA" id="ARBA00023319"/>
    </source>
</evidence>
<keyword evidence="4" id="KW-1133">Transmembrane helix</keyword>
<evidence type="ECO:0000313" key="6">
    <source>
        <dbReference type="Proteomes" id="UP001187415"/>
    </source>
</evidence>
<keyword evidence="4" id="KW-0472">Membrane</keyword>
<dbReference type="PANTHER" id="PTHR11890">
    <property type="entry name" value="INTERLEUKIN-1 RECEPTOR FAMILY MEMBER"/>
    <property type="match status" value="1"/>
</dbReference>
<keyword evidence="4" id="KW-0812">Transmembrane</keyword>
<accession>A0AA88N946</accession>
<dbReference type="InterPro" id="IPR013783">
    <property type="entry name" value="Ig-like_fold"/>
</dbReference>
<dbReference type="Gene3D" id="2.60.40.10">
    <property type="entry name" value="Immunoglobulins"/>
    <property type="match status" value="1"/>
</dbReference>
<evidence type="ECO:0000256" key="1">
    <source>
        <dbReference type="ARBA" id="ARBA00023157"/>
    </source>
</evidence>
<name>A0AA88N946_CHASR</name>
<dbReference type="AlphaFoldDB" id="A0AA88N946"/>
<evidence type="ECO:0000256" key="4">
    <source>
        <dbReference type="SAM" id="Phobius"/>
    </source>
</evidence>
<reference evidence="5" key="1">
    <citation type="submission" date="2023-07" db="EMBL/GenBank/DDBJ databases">
        <title>Chromosome-level Genome Assembly of Striped Snakehead (Channa striata).</title>
        <authorList>
            <person name="Liu H."/>
        </authorList>
    </citation>
    <scope>NUCLEOTIDE SEQUENCE</scope>
    <source>
        <strain evidence="5">Gz</strain>
        <tissue evidence="5">Muscle</tissue>
    </source>
</reference>
<dbReference type="PANTHER" id="PTHR11890:SF6">
    <property type="entry name" value="INTERLEUKIN-18 RECEPTOR 1"/>
    <property type="match status" value="1"/>
</dbReference>
<keyword evidence="1" id="KW-1015">Disulfide bond</keyword>
<evidence type="ECO:0000313" key="5">
    <source>
        <dbReference type="EMBL" id="KAK2853840.1"/>
    </source>
</evidence>
<organism evidence="5 6">
    <name type="scientific">Channa striata</name>
    <name type="common">Snakehead murrel</name>
    <name type="synonym">Ophicephalus striatus</name>
    <dbReference type="NCBI Taxonomy" id="64152"/>
    <lineage>
        <taxon>Eukaryota</taxon>
        <taxon>Metazoa</taxon>
        <taxon>Chordata</taxon>
        <taxon>Craniata</taxon>
        <taxon>Vertebrata</taxon>
        <taxon>Euteleostomi</taxon>
        <taxon>Actinopterygii</taxon>
        <taxon>Neopterygii</taxon>
        <taxon>Teleostei</taxon>
        <taxon>Neoteleostei</taxon>
        <taxon>Acanthomorphata</taxon>
        <taxon>Anabantaria</taxon>
        <taxon>Anabantiformes</taxon>
        <taxon>Channoidei</taxon>
        <taxon>Channidae</taxon>
        <taxon>Channa</taxon>
    </lineage>
</organism>
<sequence length="162" mass="18514">MADTSFVETNDSFPVFYNSTWEDDNVDIKMKASLIIRSVSKVDLSRYYICKLESVSEPPSFVNITLAQRAHPFPVSLTIVCILFPILAFVVVFAFIKFEISISLFLRDSLCCHSCTSDGKRYDAFLMYYRSHTDAGLNEDSRKCLESLKQRPCWPPQSSARL</sequence>
<proteinExistence type="predicted"/>
<protein>
    <submittedName>
        <fullName evidence="5">Uncharacterized protein</fullName>
    </submittedName>
</protein>
<comment type="caution">
    <text evidence="5">The sequence shown here is derived from an EMBL/GenBank/DDBJ whole genome shotgun (WGS) entry which is preliminary data.</text>
</comment>